<proteinExistence type="predicted"/>
<organism evidence="1 2">
    <name type="scientific">Flexivirga aerilata</name>
    <dbReference type="NCBI Taxonomy" id="1656889"/>
    <lineage>
        <taxon>Bacteria</taxon>
        <taxon>Bacillati</taxon>
        <taxon>Actinomycetota</taxon>
        <taxon>Actinomycetes</taxon>
        <taxon>Micrococcales</taxon>
        <taxon>Dermacoccaceae</taxon>
        <taxon>Flexivirga</taxon>
    </lineage>
</organism>
<protein>
    <submittedName>
        <fullName evidence="1">Uncharacterized protein</fullName>
    </submittedName>
</protein>
<reference evidence="1 2" key="1">
    <citation type="submission" date="2020-05" db="EMBL/GenBank/DDBJ databases">
        <title>Flexivirga sp. ID2601S isolated from air conditioner.</title>
        <authorList>
            <person name="Kim D.H."/>
        </authorList>
    </citation>
    <scope>NUCLEOTIDE SEQUENCE [LARGE SCALE GENOMIC DNA]</scope>
    <source>
        <strain evidence="1 2">ID2601S</strain>
    </source>
</reference>
<comment type="caution">
    <text evidence="1">The sequence shown here is derived from an EMBL/GenBank/DDBJ whole genome shotgun (WGS) entry which is preliminary data.</text>
</comment>
<dbReference type="Proteomes" id="UP000557772">
    <property type="component" value="Unassembled WGS sequence"/>
</dbReference>
<gene>
    <name evidence="1" type="ORF">HJ588_13055</name>
</gene>
<evidence type="ECO:0000313" key="2">
    <source>
        <dbReference type="Proteomes" id="UP000557772"/>
    </source>
</evidence>
<name>A0A849AH72_9MICO</name>
<accession>A0A849AH72</accession>
<sequence length="141" mass="15062">MASSRARQVLSVYAVPGRLTVGASHQVRAAGVGVRSHLADGRGVVWDPALPQGFSAAIDAEILLQSVTPRLARRVGSDDPAIVWPRWTRCEVAAKLLDLPVLSWLAWDRLQLPADVAARIDTAHVRVGDVLVCCGVRGPEG</sequence>
<dbReference type="AlphaFoldDB" id="A0A849AH72"/>
<dbReference type="RefSeq" id="WP_171156255.1">
    <property type="nucleotide sequence ID" value="NZ_JABENB010000002.1"/>
</dbReference>
<keyword evidence="2" id="KW-1185">Reference proteome</keyword>
<dbReference type="EMBL" id="JABENB010000002">
    <property type="protein sequence ID" value="NNG40194.1"/>
    <property type="molecule type" value="Genomic_DNA"/>
</dbReference>
<evidence type="ECO:0000313" key="1">
    <source>
        <dbReference type="EMBL" id="NNG40194.1"/>
    </source>
</evidence>